<keyword evidence="5" id="KW-1185">Reference proteome</keyword>
<dbReference type="STRING" id="37360.A0A0G4J3G9"/>
<reference evidence="4 5" key="1">
    <citation type="submission" date="2015-02" db="EMBL/GenBank/DDBJ databases">
        <authorList>
            <person name="Chooi Y.-H."/>
        </authorList>
    </citation>
    <scope>NUCLEOTIDE SEQUENCE [LARGE SCALE GENOMIC DNA]</scope>
    <source>
        <strain evidence="4">E3</strain>
    </source>
</reference>
<evidence type="ECO:0000313" key="5">
    <source>
        <dbReference type="Proteomes" id="UP000039324"/>
    </source>
</evidence>
<accession>A0A0G4J3G9</accession>
<dbReference type="PROSITE" id="PS00678">
    <property type="entry name" value="WD_REPEATS_1"/>
    <property type="match status" value="1"/>
</dbReference>
<dbReference type="AlphaFoldDB" id="A0A0G4J3G9"/>
<dbReference type="Proteomes" id="UP000039324">
    <property type="component" value="Unassembled WGS sequence"/>
</dbReference>
<sequence length="393" mass="43675">MEVCSMDSSSSDITPADALVHGDVQGIQWSRLSMTRDNYRATRMEKYHQFNTHESTSFTPYNEDELHRVQATDRYMHFTRNARRATPSIMHFQLRHLVTAASNHAVLTMNGNRVYRWNTLTNAVDVVLDLSGFNVMDCVQISTIHSSGDLLYAGGFQGELIVYNLELERVMYRNRLTAADNSIANSLTTCPALPHLLICANNDKFVDVLDVSTCQSINRFNVDFAVNHCTSSNDGRLLCMVGDALHGEIMDRRSGDKVVTLVGHRDFSFGSSWHPNGYVVATGNQDRTCRVWDLRRVSSSTKILPANLASVRSVRFSAGGEVLVVAEAADFVHLYDCANDLSTSQQIDFFGETAGADISNDASTLFIGISDNVYGSMLQYSRRPVGLMSNIVI</sequence>
<dbReference type="PROSITE" id="PS50082">
    <property type="entry name" value="WD_REPEATS_2"/>
    <property type="match status" value="1"/>
</dbReference>
<dbReference type="OMA" id="HITHFQL"/>
<evidence type="ECO:0000313" key="4">
    <source>
        <dbReference type="EMBL" id="CEP02148.1"/>
    </source>
</evidence>
<dbReference type="Pfam" id="PF00400">
    <property type="entry name" value="WD40"/>
    <property type="match status" value="1"/>
</dbReference>
<dbReference type="OrthoDB" id="20669at2759"/>
<dbReference type="PANTHER" id="PTHR43991:SF12">
    <property type="entry name" value="WD REPEAT PROTEIN (AFU_ORTHOLOGUE AFUA_8G05640)"/>
    <property type="match status" value="1"/>
</dbReference>
<dbReference type="EMBL" id="CDSF01000122">
    <property type="protein sequence ID" value="CEP02148.1"/>
    <property type="molecule type" value="Genomic_DNA"/>
</dbReference>
<dbReference type="InterPro" id="IPR001680">
    <property type="entry name" value="WD40_rpt"/>
</dbReference>
<evidence type="ECO:0000256" key="1">
    <source>
        <dbReference type="ARBA" id="ARBA00022574"/>
    </source>
</evidence>
<evidence type="ECO:0000256" key="2">
    <source>
        <dbReference type="ARBA" id="ARBA00022737"/>
    </source>
</evidence>
<gene>
    <name evidence="4" type="ORF">PBRA_002413</name>
</gene>
<keyword evidence="1 3" id="KW-0853">WD repeat</keyword>
<dbReference type="InterPro" id="IPR015943">
    <property type="entry name" value="WD40/YVTN_repeat-like_dom_sf"/>
</dbReference>
<dbReference type="InterPro" id="IPR019775">
    <property type="entry name" value="WD40_repeat_CS"/>
</dbReference>
<dbReference type="InterPro" id="IPR036322">
    <property type="entry name" value="WD40_repeat_dom_sf"/>
</dbReference>
<protein>
    <submittedName>
        <fullName evidence="4">Uncharacterized protein</fullName>
    </submittedName>
</protein>
<dbReference type="SUPFAM" id="SSF50978">
    <property type="entry name" value="WD40 repeat-like"/>
    <property type="match status" value="1"/>
</dbReference>
<dbReference type="PROSITE" id="PS50294">
    <property type="entry name" value="WD_REPEATS_REGION"/>
    <property type="match status" value="1"/>
</dbReference>
<proteinExistence type="predicted"/>
<dbReference type="SMART" id="SM00320">
    <property type="entry name" value="WD40"/>
    <property type="match status" value="2"/>
</dbReference>
<keyword evidence="2" id="KW-0677">Repeat</keyword>
<feature type="repeat" description="WD" evidence="3">
    <location>
        <begin position="261"/>
        <end position="302"/>
    </location>
</feature>
<organism evidence="4 5">
    <name type="scientific">Plasmodiophora brassicae</name>
    <name type="common">Clubroot disease agent</name>
    <dbReference type="NCBI Taxonomy" id="37360"/>
    <lineage>
        <taxon>Eukaryota</taxon>
        <taxon>Sar</taxon>
        <taxon>Rhizaria</taxon>
        <taxon>Endomyxa</taxon>
        <taxon>Phytomyxea</taxon>
        <taxon>Plasmodiophorida</taxon>
        <taxon>Plasmodiophoridae</taxon>
        <taxon>Plasmodiophora</taxon>
    </lineage>
</organism>
<dbReference type="PANTHER" id="PTHR43991">
    <property type="entry name" value="WD REPEAT PROTEIN (AFU_ORTHOLOGUE AFUA_8G05640)-RELATED"/>
    <property type="match status" value="1"/>
</dbReference>
<evidence type="ECO:0000256" key="3">
    <source>
        <dbReference type="PROSITE-ProRule" id="PRU00221"/>
    </source>
</evidence>
<dbReference type="Gene3D" id="2.130.10.10">
    <property type="entry name" value="YVTN repeat-like/Quinoprotein amine dehydrogenase"/>
    <property type="match status" value="1"/>
</dbReference>
<name>A0A0G4J3G9_PLABS</name>